<evidence type="ECO:0000313" key="2">
    <source>
        <dbReference type="Proteomes" id="UP000091857"/>
    </source>
</evidence>
<accession>A0ACB7HQL6</accession>
<name>A0ACB7HQL6_MANES</name>
<dbReference type="Proteomes" id="UP000091857">
    <property type="component" value="Chromosome 5"/>
</dbReference>
<proteinExistence type="predicted"/>
<dbReference type="EMBL" id="CM004391">
    <property type="protein sequence ID" value="KAG8654585.1"/>
    <property type="molecule type" value="Genomic_DNA"/>
</dbReference>
<evidence type="ECO:0000313" key="1">
    <source>
        <dbReference type="EMBL" id="KAG8654585.1"/>
    </source>
</evidence>
<reference evidence="2" key="1">
    <citation type="journal article" date="2016" name="Nat. Biotechnol.">
        <title>Sequencing wild and cultivated cassava and related species reveals extensive interspecific hybridization and genetic diversity.</title>
        <authorList>
            <person name="Bredeson J.V."/>
            <person name="Lyons J.B."/>
            <person name="Prochnik S.E."/>
            <person name="Wu G.A."/>
            <person name="Ha C.M."/>
            <person name="Edsinger-Gonzales E."/>
            <person name="Grimwood J."/>
            <person name="Schmutz J."/>
            <person name="Rabbi I.Y."/>
            <person name="Egesi C."/>
            <person name="Nauluvula P."/>
            <person name="Lebot V."/>
            <person name="Ndunguru J."/>
            <person name="Mkamilo G."/>
            <person name="Bart R.S."/>
            <person name="Setter T.L."/>
            <person name="Gleadow R.M."/>
            <person name="Kulakow P."/>
            <person name="Ferguson M.E."/>
            <person name="Rounsley S."/>
            <person name="Rokhsar D.S."/>
        </authorList>
    </citation>
    <scope>NUCLEOTIDE SEQUENCE [LARGE SCALE GENOMIC DNA]</scope>
    <source>
        <strain evidence="2">cv. AM560-2</strain>
    </source>
</reference>
<keyword evidence="2" id="KW-1185">Reference proteome</keyword>
<comment type="caution">
    <text evidence="1">The sequence shown here is derived from an EMBL/GenBank/DDBJ whole genome shotgun (WGS) entry which is preliminary data.</text>
</comment>
<sequence>MHRKQPRNGWTGHFRRHLRRPKAPSRDETRVGSAAGSAAETPGQKRNSAFGGTFGSRKTASHAGSAAETPFGGRTWSPLDDRSDSAKPKTKLKTPKSLHTLSQTCIKEHKLT</sequence>
<gene>
    <name evidence="1" type="ORF">MANES_05G150105v8</name>
</gene>
<protein>
    <submittedName>
        <fullName evidence="1">Uncharacterized protein</fullName>
    </submittedName>
</protein>
<organism evidence="1 2">
    <name type="scientific">Manihot esculenta</name>
    <name type="common">Cassava</name>
    <name type="synonym">Jatropha manihot</name>
    <dbReference type="NCBI Taxonomy" id="3983"/>
    <lineage>
        <taxon>Eukaryota</taxon>
        <taxon>Viridiplantae</taxon>
        <taxon>Streptophyta</taxon>
        <taxon>Embryophyta</taxon>
        <taxon>Tracheophyta</taxon>
        <taxon>Spermatophyta</taxon>
        <taxon>Magnoliopsida</taxon>
        <taxon>eudicotyledons</taxon>
        <taxon>Gunneridae</taxon>
        <taxon>Pentapetalae</taxon>
        <taxon>rosids</taxon>
        <taxon>fabids</taxon>
        <taxon>Malpighiales</taxon>
        <taxon>Euphorbiaceae</taxon>
        <taxon>Crotonoideae</taxon>
        <taxon>Manihoteae</taxon>
        <taxon>Manihot</taxon>
    </lineage>
</organism>